<evidence type="ECO:0000313" key="7">
    <source>
        <dbReference type="EMBL" id="QDT22227.1"/>
    </source>
</evidence>
<dbReference type="InterPro" id="IPR009056">
    <property type="entry name" value="Cyt_c-like_dom"/>
</dbReference>
<dbReference type="GO" id="GO:0009055">
    <property type="term" value="F:electron transfer activity"/>
    <property type="evidence" value="ECO:0007669"/>
    <property type="project" value="InterPro"/>
</dbReference>
<keyword evidence="1 4" id="KW-0349">Heme</keyword>
<feature type="signal peptide" evidence="5">
    <location>
        <begin position="1"/>
        <end position="30"/>
    </location>
</feature>
<dbReference type="EMBL" id="CP036266">
    <property type="protein sequence ID" value="QDT22227.1"/>
    <property type="molecule type" value="Genomic_DNA"/>
</dbReference>
<evidence type="ECO:0000256" key="5">
    <source>
        <dbReference type="SAM" id="SignalP"/>
    </source>
</evidence>
<dbReference type="SUPFAM" id="SSF46626">
    <property type="entry name" value="Cytochrome c"/>
    <property type="match status" value="1"/>
</dbReference>
<organism evidence="7 8">
    <name type="scientific">Gimesia chilikensis</name>
    <dbReference type="NCBI Taxonomy" id="2605989"/>
    <lineage>
        <taxon>Bacteria</taxon>
        <taxon>Pseudomonadati</taxon>
        <taxon>Planctomycetota</taxon>
        <taxon>Planctomycetia</taxon>
        <taxon>Planctomycetales</taxon>
        <taxon>Planctomycetaceae</taxon>
        <taxon>Gimesia</taxon>
    </lineage>
</organism>
<accession>A0A517PS75</accession>
<dbReference type="Gene3D" id="1.10.760.10">
    <property type="entry name" value="Cytochrome c-like domain"/>
    <property type="match status" value="1"/>
</dbReference>
<evidence type="ECO:0000256" key="2">
    <source>
        <dbReference type="ARBA" id="ARBA00022723"/>
    </source>
</evidence>
<dbReference type="InterPro" id="IPR055557">
    <property type="entry name" value="DUF7133"/>
</dbReference>
<dbReference type="GO" id="GO:0020037">
    <property type="term" value="F:heme binding"/>
    <property type="evidence" value="ECO:0007669"/>
    <property type="project" value="InterPro"/>
</dbReference>
<dbReference type="InterPro" id="IPR013427">
    <property type="entry name" value="Haem-bd_dom_put"/>
</dbReference>
<dbReference type="InterPro" id="IPR036909">
    <property type="entry name" value="Cyt_c-like_dom_sf"/>
</dbReference>
<dbReference type="NCBIfam" id="TIGR02603">
    <property type="entry name" value="CxxCH_TIGR02603"/>
    <property type="match status" value="1"/>
</dbReference>
<evidence type="ECO:0000313" key="8">
    <source>
        <dbReference type="Proteomes" id="UP000320421"/>
    </source>
</evidence>
<dbReference type="PROSITE" id="PS51007">
    <property type="entry name" value="CYTC"/>
    <property type="match status" value="1"/>
</dbReference>
<dbReference type="SUPFAM" id="SSF50952">
    <property type="entry name" value="Soluble quinoprotein glucose dehydrogenase"/>
    <property type="match status" value="1"/>
</dbReference>
<dbReference type="PANTHER" id="PTHR33546">
    <property type="entry name" value="LARGE, MULTIFUNCTIONAL SECRETED PROTEIN-RELATED"/>
    <property type="match status" value="1"/>
</dbReference>
<feature type="chain" id="PRO_5022014347" description="Cytochrome c domain-containing protein" evidence="5">
    <location>
        <begin position="31"/>
        <end position="1161"/>
    </location>
</feature>
<evidence type="ECO:0000256" key="3">
    <source>
        <dbReference type="ARBA" id="ARBA00023004"/>
    </source>
</evidence>
<dbReference type="Proteomes" id="UP000320421">
    <property type="component" value="Chromosome"/>
</dbReference>
<dbReference type="Pfam" id="PF23500">
    <property type="entry name" value="DUF7133"/>
    <property type="match status" value="2"/>
</dbReference>
<dbReference type="InterPro" id="IPR011989">
    <property type="entry name" value="ARM-like"/>
</dbReference>
<dbReference type="RefSeq" id="WP_145187761.1">
    <property type="nucleotide sequence ID" value="NZ_CP036266.1"/>
</dbReference>
<keyword evidence="8" id="KW-1185">Reference proteome</keyword>
<keyword evidence="5" id="KW-0732">Signal</keyword>
<dbReference type="OrthoDB" id="228131at2"/>
<name>A0A517PS75_9PLAN</name>
<dbReference type="PANTHER" id="PTHR33546:SF1">
    <property type="entry name" value="LARGE, MULTIFUNCTIONAL SECRETED PROTEIN"/>
    <property type="match status" value="1"/>
</dbReference>
<dbReference type="Gene3D" id="1.25.10.10">
    <property type="entry name" value="Leucine-rich Repeat Variant"/>
    <property type="match status" value="2"/>
</dbReference>
<proteinExistence type="predicted"/>
<dbReference type="Pfam" id="PF13646">
    <property type="entry name" value="HEAT_2"/>
    <property type="match status" value="2"/>
</dbReference>
<sequence length="1161" mass="127569" precursor="true">MIKSAVLFLPRIVVCFACLLTLLTGTRAWAQRDLTDIPPPDPELERKSFKVAEGFEVNLYAADPQIAKPIQMNFDPQGRLWIASSEIYPHIKPGEKANDKILVVEDKDGDGVADKTTVFADGLLIPTAVMPGDGGAYVGNSTELLHLKDTDGDGKADVRKTELTGFGTEDTHHIVHTLRYGPGGHLYFNQSIYIHSHIETPYGVRRLNGGGIWKYRPESMDLEVVMRGMVNSWGHHFDRWGQSFCTDGAYGEGINYTFPGAAFVTAVGMDRILKGLNPGSPKHCGLEILSGRHLPEDWQGNMITNDFRGHRVCRFVVTESESGYVSREQVELIKTDHVAFRPIDVKMGPDGAIYIADWYNPIIQHGEVDFRDPRRDHTHGRIWRVTYKGKPTLPRPNLVGASTEELLEYLKAPEAWTRQNAKNVLRERGRAKVEGELKTWLSKLDPQDSQYEHNRLEGLWVAECISSPQPELLKACLQAKDGRARAAAVRVAKEWKDEVPDTYALIAPLANDKHPRVRLEAIRALSAYNQPGVLNDAYQALNHPVDEFLDYALWLTTRETREIWLPQVLEGKSDLQKDPRKLTFALTAINSPEVTPVITKLIKAGQMPDSQLQSGLNLMAKFGNDKDLQQLFAHALDAKTKPAQQAAILRALAQAFQTRKVRPAGNLGKLQQLFGSKDPAVQQAAIDCAGLWKIESLQSPIRELAESGKTQAGLRNTSLFALARLGGKENQTLLLNLSQNDPSVDLRIAAIAALAEVNVKQAAAQAVSLMNGDAAPAQLSAVANIFLQRKGGVGVLVNALKGKTISKDAAIQLSRLVQSSGRGNPNLEKAIATAGGLSSSGAPQPVKLSPQEMAQLIKEIRTSGNPQRGEAIFRRENLSCLKCHAIGGAGGKVGPDIISLGGSSQPDYIVDSLLDPNKAVKENYNAVTVVTVQGKVHSGVLVRRTDSQLVLRDANDNLMNVPLDQIDDETPAASLMPVGLLDKLTRQELVDLVRFLSELGKTDAYTIGKDRVVRRWRVMKNTPEAMNAIRRTRHATAATDHPAFVWEPAYSRVDGNLPLDQLEEIGRLHVSKRARGAAFLRCELDATTAGKAVLKFNSVDGLKLWIGEKPVALQPKTEVELQKGINTLTFAVELLPERDVLRLEVEDAKDSPAQVQIVGGK</sequence>
<evidence type="ECO:0000256" key="4">
    <source>
        <dbReference type="PROSITE-ProRule" id="PRU00433"/>
    </source>
</evidence>
<dbReference type="Gene3D" id="2.120.10.30">
    <property type="entry name" value="TolB, C-terminal domain"/>
    <property type="match status" value="1"/>
</dbReference>
<keyword evidence="2 4" id="KW-0479">Metal-binding</keyword>
<dbReference type="SUPFAM" id="SSF48371">
    <property type="entry name" value="ARM repeat"/>
    <property type="match status" value="1"/>
</dbReference>
<dbReference type="InterPro" id="IPR011042">
    <property type="entry name" value="6-blade_b-propeller_TolB-like"/>
</dbReference>
<dbReference type="InterPro" id="IPR013428">
    <property type="entry name" value="Membrane-bound_put_N"/>
</dbReference>
<evidence type="ECO:0000256" key="1">
    <source>
        <dbReference type="ARBA" id="ARBA00022617"/>
    </source>
</evidence>
<feature type="domain" description="Cytochrome c" evidence="6">
    <location>
        <begin position="864"/>
        <end position="1000"/>
    </location>
</feature>
<reference evidence="7 8" key="1">
    <citation type="submission" date="2019-02" db="EMBL/GenBank/DDBJ databases">
        <title>Deep-cultivation of Planctomycetes and their phenomic and genomic characterization uncovers novel biology.</title>
        <authorList>
            <person name="Wiegand S."/>
            <person name="Jogler M."/>
            <person name="Boedeker C."/>
            <person name="Pinto D."/>
            <person name="Vollmers J."/>
            <person name="Rivas-Marin E."/>
            <person name="Kohn T."/>
            <person name="Peeters S.H."/>
            <person name="Heuer A."/>
            <person name="Rast P."/>
            <person name="Oberbeckmann S."/>
            <person name="Bunk B."/>
            <person name="Jeske O."/>
            <person name="Meyerdierks A."/>
            <person name="Storesund J.E."/>
            <person name="Kallscheuer N."/>
            <person name="Luecker S."/>
            <person name="Lage O.M."/>
            <person name="Pohl T."/>
            <person name="Merkel B.J."/>
            <person name="Hornburger P."/>
            <person name="Mueller R.-W."/>
            <person name="Bruemmer F."/>
            <person name="Labrenz M."/>
            <person name="Spormann A.M."/>
            <person name="Op den Camp H."/>
            <person name="Overmann J."/>
            <person name="Amann R."/>
            <person name="Jetten M.S.M."/>
            <person name="Mascher T."/>
            <person name="Medema M.H."/>
            <person name="Devos D.P."/>
            <person name="Kaster A.-K."/>
            <person name="Ovreas L."/>
            <person name="Rohde M."/>
            <person name="Galperin M.Y."/>
            <person name="Jogler C."/>
        </authorList>
    </citation>
    <scope>NUCLEOTIDE SEQUENCE [LARGE SCALE GENOMIC DNA]</scope>
    <source>
        <strain evidence="7 8">HG66A1</strain>
    </source>
</reference>
<protein>
    <recommendedName>
        <fullName evidence="6">Cytochrome c domain-containing protein</fullName>
    </recommendedName>
</protein>
<keyword evidence="3 4" id="KW-0408">Iron</keyword>
<dbReference type="InterPro" id="IPR011041">
    <property type="entry name" value="Quinoprot_gluc/sorb_DH_b-prop"/>
</dbReference>
<dbReference type="AlphaFoldDB" id="A0A517PS75"/>
<dbReference type="InterPro" id="IPR016024">
    <property type="entry name" value="ARM-type_fold"/>
</dbReference>
<dbReference type="GO" id="GO:0046872">
    <property type="term" value="F:metal ion binding"/>
    <property type="evidence" value="ECO:0007669"/>
    <property type="project" value="UniProtKB-KW"/>
</dbReference>
<evidence type="ECO:0000259" key="6">
    <source>
        <dbReference type="PROSITE" id="PS51007"/>
    </source>
</evidence>
<dbReference type="NCBIfam" id="TIGR02604">
    <property type="entry name" value="Piru_Ver_Nterm"/>
    <property type="match status" value="1"/>
</dbReference>
<gene>
    <name evidence="7" type="ORF">HG66A1_40340</name>
</gene>